<dbReference type="GO" id="GO:0046872">
    <property type="term" value="F:metal ion binding"/>
    <property type="evidence" value="ECO:0007669"/>
    <property type="project" value="UniProtKB-KW"/>
</dbReference>
<dbReference type="AlphaFoldDB" id="A0A9P3GYZ7"/>
<evidence type="ECO:0000313" key="10">
    <source>
        <dbReference type="Proteomes" id="UP000703269"/>
    </source>
</evidence>
<sequence>MDKDSFWRVEALIADHPEFDKGSIREQRPVAWQPACFLCRMGAETGLKTAAFCGVAEGAVYDYSDRVVQAIRRKRSELLGWPGAERRDHISAQMAEAGFPGCLGSCDGTYFRLADKPGENGYAYWCHKKFYALVLQAVVDNRGMFMAYEFGWPGCVQDSRVFTESDLWVNREKYFREHEFILVDKGYPLTPFSIRPFTDFDLTNDPAEAARRKRWNQQLSSQRIYVEHAFGRLKGRFEWLRCIPSHNKEEIFRILEALLILHNFLEARNDDPATIEGYYGEDEPMEEDLLERPSHLNLVGDSLHSAGVQRRKYLLDYMDRM</sequence>
<gene>
    <name evidence="9" type="ORF">PsYK624_171480</name>
</gene>
<comment type="caution">
    <text evidence="9">The sequence shown here is derived from an EMBL/GenBank/DDBJ whole genome shotgun (WGS) entry which is preliminary data.</text>
</comment>
<reference evidence="9 10" key="1">
    <citation type="submission" date="2021-08" db="EMBL/GenBank/DDBJ databases">
        <title>Draft Genome Sequence of Phanerochaete sordida strain YK-624.</title>
        <authorList>
            <person name="Mori T."/>
            <person name="Dohra H."/>
            <person name="Suzuki T."/>
            <person name="Kawagishi H."/>
            <person name="Hirai H."/>
        </authorList>
    </citation>
    <scope>NUCLEOTIDE SEQUENCE [LARGE SCALE GENOMIC DNA]</scope>
    <source>
        <strain evidence="9 10">YK-624</strain>
    </source>
</reference>
<organism evidence="9 10">
    <name type="scientific">Phanerochaete sordida</name>
    <dbReference type="NCBI Taxonomy" id="48140"/>
    <lineage>
        <taxon>Eukaryota</taxon>
        <taxon>Fungi</taxon>
        <taxon>Dikarya</taxon>
        <taxon>Basidiomycota</taxon>
        <taxon>Agaricomycotina</taxon>
        <taxon>Agaricomycetes</taxon>
        <taxon>Polyporales</taxon>
        <taxon>Phanerochaetaceae</taxon>
        <taxon>Phanerochaete</taxon>
    </lineage>
</organism>
<evidence type="ECO:0000256" key="2">
    <source>
        <dbReference type="ARBA" id="ARBA00004123"/>
    </source>
</evidence>
<comment type="similarity">
    <text evidence="3">Belongs to the HARBI1 family.</text>
</comment>
<proteinExistence type="inferred from homology"/>
<protein>
    <submittedName>
        <fullName evidence="9">DDE superfamily endonuclease</fullName>
    </submittedName>
</protein>
<keyword evidence="7" id="KW-0539">Nucleus</keyword>
<keyword evidence="6" id="KW-0378">Hydrolase</keyword>
<feature type="domain" description="DDE Tnp4" evidence="8">
    <location>
        <begin position="107"/>
        <end position="263"/>
    </location>
</feature>
<evidence type="ECO:0000256" key="3">
    <source>
        <dbReference type="ARBA" id="ARBA00006958"/>
    </source>
</evidence>
<accession>A0A9P3GYZ7</accession>
<evidence type="ECO:0000256" key="6">
    <source>
        <dbReference type="ARBA" id="ARBA00022801"/>
    </source>
</evidence>
<dbReference type="PANTHER" id="PTHR22930">
    <property type="match status" value="1"/>
</dbReference>
<dbReference type="Proteomes" id="UP000703269">
    <property type="component" value="Unassembled WGS sequence"/>
</dbReference>
<evidence type="ECO:0000259" key="8">
    <source>
        <dbReference type="Pfam" id="PF13359"/>
    </source>
</evidence>
<dbReference type="InterPro" id="IPR027806">
    <property type="entry name" value="HARBI1_dom"/>
</dbReference>
<evidence type="ECO:0000256" key="1">
    <source>
        <dbReference type="ARBA" id="ARBA00001968"/>
    </source>
</evidence>
<dbReference type="InterPro" id="IPR045249">
    <property type="entry name" value="HARBI1-like"/>
</dbReference>
<dbReference type="OrthoDB" id="3246760at2759"/>
<evidence type="ECO:0000256" key="5">
    <source>
        <dbReference type="ARBA" id="ARBA00022723"/>
    </source>
</evidence>
<dbReference type="GO" id="GO:0004519">
    <property type="term" value="F:endonuclease activity"/>
    <property type="evidence" value="ECO:0007669"/>
    <property type="project" value="UniProtKB-KW"/>
</dbReference>
<dbReference type="PANTHER" id="PTHR22930:SF85">
    <property type="entry name" value="GH03217P-RELATED"/>
    <property type="match status" value="1"/>
</dbReference>
<keyword evidence="9" id="KW-0255">Endonuclease</keyword>
<keyword evidence="5" id="KW-0479">Metal-binding</keyword>
<comment type="cofactor">
    <cofactor evidence="1">
        <name>a divalent metal cation</name>
        <dbReference type="ChEBI" id="CHEBI:60240"/>
    </cofactor>
</comment>
<keyword evidence="4" id="KW-0540">Nuclease</keyword>
<dbReference type="GO" id="GO:0016787">
    <property type="term" value="F:hydrolase activity"/>
    <property type="evidence" value="ECO:0007669"/>
    <property type="project" value="UniProtKB-KW"/>
</dbReference>
<dbReference type="Pfam" id="PF13359">
    <property type="entry name" value="DDE_Tnp_4"/>
    <property type="match status" value="1"/>
</dbReference>
<comment type="subcellular location">
    <subcellularLocation>
        <location evidence="2">Nucleus</location>
    </subcellularLocation>
</comment>
<dbReference type="EMBL" id="BPQB01000214">
    <property type="protein sequence ID" value="GJF00846.1"/>
    <property type="molecule type" value="Genomic_DNA"/>
</dbReference>
<evidence type="ECO:0000313" key="9">
    <source>
        <dbReference type="EMBL" id="GJF00846.1"/>
    </source>
</evidence>
<name>A0A9P3GYZ7_9APHY</name>
<evidence type="ECO:0000256" key="7">
    <source>
        <dbReference type="ARBA" id="ARBA00023242"/>
    </source>
</evidence>
<evidence type="ECO:0000256" key="4">
    <source>
        <dbReference type="ARBA" id="ARBA00022722"/>
    </source>
</evidence>
<keyword evidence="10" id="KW-1185">Reference proteome</keyword>
<dbReference type="GO" id="GO:0005634">
    <property type="term" value="C:nucleus"/>
    <property type="evidence" value="ECO:0007669"/>
    <property type="project" value="UniProtKB-SubCell"/>
</dbReference>